<dbReference type="AlphaFoldDB" id="A0A4V1EHZ3"/>
<feature type="domain" description="ABC transporter" evidence="11">
    <location>
        <begin position="380"/>
        <end position="576"/>
    </location>
</feature>
<dbReference type="InterPro" id="IPR003439">
    <property type="entry name" value="ABC_transporter-like_ATP-bd"/>
</dbReference>
<dbReference type="EMBL" id="CP040078">
    <property type="protein sequence ID" value="QCP51970.1"/>
    <property type="molecule type" value="Genomic_DNA"/>
</dbReference>
<dbReference type="SUPFAM" id="SSF90123">
    <property type="entry name" value="ABC transporter transmembrane region"/>
    <property type="match status" value="1"/>
</dbReference>
<name>A0A4V1EHZ3_9BURK</name>
<organism evidence="13 14">
    <name type="scientific">Trinickia violacea</name>
    <dbReference type="NCBI Taxonomy" id="2571746"/>
    <lineage>
        <taxon>Bacteria</taxon>
        <taxon>Pseudomonadati</taxon>
        <taxon>Pseudomonadota</taxon>
        <taxon>Betaproteobacteria</taxon>
        <taxon>Burkholderiales</taxon>
        <taxon>Burkholderiaceae</taxon>
        <taxon>Trinickia</taxon>
    </lineage>
</organism>
<dbReference type="PROSITE" id="PS50929">
    <property type="entry name" value="ABC_TM1F"/>
    <property type="match status" value="1"/>
</dbReference>
<evidence type="ECO:0000256" key="5">
    <source>
        <dbReference type="ARBA" id="ARBA00022692"/>
    </source>
</evidence>
<keyword evidence="4" id="KW-0997">Cell inner membrane</keyword>
<dbReference type="Pfam" id="PF00005">
    <property type="entry name" value="ABC_tran"/>
    <property type="match status" value="1"/>
</dbReference>
<dbReference type="PROSITE" id="PS50893">
    <property type="entry name" value="ABC_TRANSPORTER_2"/>
    <property type="match status" value="1"/>
</dbReference>
<keyword evidence="2" id="KW-0813">Transport</keyword>
<dbReference type="Proteomes" id="UP000298656">
    <property type="component" value="Chromosome 2"/>
</dbReference>
<feature type="transmembrane region" description="Helical" evidence="10">
    <location>
        <begin position="74"/>
        <end position="94"/>
    </location>
</feature>
<dbReference type="Gene3D" id="1.20.1560.10">
    <property type="entry name" value="ABC transporter type 1, transmembrane domain"/>
    <property type="match status" value="1"/>
</dbReference>
<evidence type="ECO:0000256" key="9">
    <source>
        <dbReference type="ARBA" id="ARBA00023136"/>
    </source>
</evidence>
<dbReference type="InterPro" id="IPR011527">
    <property type="entry name" value="ABC1_TM_dom"/>
</dbReference>
<dbReference type="KEGG" id="tvl:FAZ95_22435"/>
<evidence type="ECO:0000256" key="6">
    <source>
        <dbReference type="ARBA" id="ARBA00022741"/>
    </source>
</evidence>
<evidence type="ECO:0000256" key="2">
    <source>
        <dbReference type="ARBA" id="ARBA00022448"/>
    </source>
</evidence>
<protein>
    <submittedName>
        <fullName evidence="13">ABC transporter ATP-binding protein/permease</fullName>
    </submittedName>
</protein>
<dbReference type="PROSITE" id="PS00211">
    <property type="entry name" value="ABC_TRANSPORTER_1"/>
    <property type="match status" value="1"/>
</dbReference>
<evidence type="ECO:0000256" key="1">
    <source>
        <dbReference type="ARBA" id="ARBA00004651"/>
    </source>
</evidence>
<dbReference type="InterPro" id="IPR050835">
    <property type="entry name" value="ABC_transporter_sub-D"/>
</dbReference>
<dbReference type="GO" id="GO:0016887">
    <property type="term" value="F:ATP hydrolysis activity"/>
    <property type="evidence" value="ECO:0007669"/>
    <property type="project" value="InterPro"/>
</dbReference>
<reference evidence="13 14" key="1">
    <citation type="submission" date="2019-05" db="EMBL/GenBank/DDBJ databases">
        <title>Burkholderia sp. DHOD12, isolated from subtropical forest soil.</title>
        <authorList>
            <person name="Gao Z.-H."/>
            <person name="Qiu L.-H."/>
        </authorList>
    </citation>
    <scope>NUCLEOTIDE SEQUENCE [LARGE SCALE GENOMIC DNA]</scope>
    <source>
        <strain evidence="13 14">DHOD12</strain>
    </source>
</reference>
<evidence type="ECO:0000256" key="8">
    <source>
        <dbReference type="ARBA" id="ARBA00022989"/>
    </source>
</evidence>
<evidence type="ECO:0000259" key="12">
    <source>
        <dbReference type="PROSITE" id="PS50929"/>
    </source>
</evidence>
<dbReference type="SMART" id="SM00382">
    <property type="entry name" value="AAA"/>
    <property type="match status" value="1"/>
</dbReference>
<keyword evidence="6" id="KW-0547">Nucleotide-binding</keyword>
<sequence length="583" mass="66446">MTNTPSGFATRQLDHVSVWSLIKPYWVSEERGTAWGLLMAIVTMDLLMVAINARLNIWSRDFYDALESKNVREFPQLVLIFAALAFAFIILSVYNRYLRQMLGFRWRQWLTRRYLNRWLDGGTFYRVERDRLADNPDQRIAADLSLFATTTLSLTLDLLSTVETFVWFSIVLWNTAGAMTVMVGSSSVQIPGYMLWAAIVYAIAGALVTNKIGHPLVSINYQLQRVEADFRFGLIRLRENAEEIAFYEGMPIEESNANDLFTRIRENWWRFMKYTRRYSFVLNFYAQVADIFPIIVASPRYFTGAVSFGTLMQITDAFSSVSDSLSWFINNYDTLVEWRATVNRLSEFERVMQQSHLKESVSPATEHGGINLHYVDENRLVTRNLSLAVPDGKTLANVRDIVVKPGSRWLIRGKSGSGKSTFLRALAGLWPFGNGSIDAPVGARMMFIPQRSYLPAGTFKAALAYPAKADTFGDDECREVLRACRLEGFADRLQESDPWWRILSPGEQQRLAVARVLLHKPDYVFLDEATSALDSETEAHLYHLLTERLHKGAIVSVAQRKSLVQFHEETLDIKCPPEWGGAT</sequence>
<dbReference type="InterPro" id="IPR003593">
    <property type="entry name" value="AAA+_ATPase"/>
</dbReference>
<dbReference type="InterPro" id="IPR027417">
    <property type="entry name" value="P-loop_NTPase"/>
</dbReference>
<evidence type="ECO:0000259" key="11">
    <source>
        <dbReference type="PROSITE" id="PS50893"/>
    </source>
</evidence>
<dbReference type="OrthoDB" id="9810134at2"/>
<comment type="subcellular location">
    <subcellularLocation>
        <location evidence="1">Cell membrane</location>
        <topology evidence="1">Multi-pass membrane protein</topology>
    </subcellularLocation>
</comment>
<keyword evidence="8 10" id="KW-1133">Transmembrane helix</keyword>
<feature type="domain" description="ABC transmembrane type-1" evidence="12">
    <location>
        <begin position="46"/>
        <end position="337"/>
    </location>
</feature>
<dbReference type="InterPro" id="IPR036640">
    <property type="entry name" value="ABC1_TM_sf"/>
</dbReference>
<dbReference type="CDD" id="cd03223">
    <property type="entry name" value="ABCD_peroxisomal_ALDP"/>
    <property type="match status" value="1"/>
</dbReference>
<dbReference type="RefSeq" id="WP_137334743.1">
    <property type="nucleotide sequence ID" value="NZ_CP040078.1"/>
</dbReference>
<keyword evidence="3" id="KW-1003">Cell membrane</keyword>
<feature type="transmembrane region" description="Helical" evidence="10">
    <location>
        <begin position="190"/>
        <end position="208"/>
    </location>
</feature>
<dbReference type="GO" id="GO:0005886">
    <property type="term" value="C:plasma membrane"/>
    <property type="evidence" value="ECO:0007669"/>
    <property type="project" value="UniProtKB-SubCell"/>
</dbReference>
<feature type="transmembrane region" description="Helical" evidence="10">
    <location>
        <begin position="165"/>
        <end position="183"/>
    </location>
</feature>
<keyword evidence="14" id="KW-1185">Reference proteome</keyword>
<evidence type="ECO:0000256" key="4">
    <source>
        <dbReference type="ARBA" id="ARBA00022519"/>
    </source>
</evidence>
<dbReference type="SUPFAM" id="SSF52540">
    <property type="entry name" value="P-loop containing nucleoside triphosphate hydrolases"/>
    <property type="match status" value="1"/>
</dbReference>
<dbReference type="PANTHER" id="PTHR11384:SF59">
    <property type="entry name" value="LYSOSOMAL COBALAMIN TRANSPORTER ABCD4"/>
    <property type="match status" value="1"/>
</dbReference>
<proteinExistence type="predicted"/>
<evidence type="ECO:0000313" key="13">
    <source>
        <dbReference type="EMBL" id="QCP51970.1"/>
    </source>
</evidence>
<accession>A0A4V1EHZ3</accession>
<dbReference type="Gene3D" id="3.40.50.300">
    <property type="entry name" value="P-loop containing nucleotide triphosphate hydrolases"/>
    <property type="match status" value="1"/>
</dbReference>
<evidence type="ECO:0000313" key="14">
    <source>
        <dbReference type="Proteomes" id="UP000298656"/>
    </source>
</evidence>
<dbReference type="InterPro" id="IPR017871">
    <property type="entry name" value="ABC_transporter-like_CS"/>
</dbReference>
<keyword evidence="7 13" id="KW-0067">ATP-binding</keyword>
<dbReference type="PANTHER" id="PTHR11384">
    <property type="entry name" value="ATP-BINDING CASSETTE, SUB-FAMILY D MEMBER"/>
    <property type="match status" value="1"/>
</dbReference>
<dbReference type="Pfam" id="PF06472">
    <property type="entry name" value="ABC_membrane_2"/>
    <property type="match status" value="1"/>
</dbReference>
<evidence type="ECO:0000256" key="7">
    <source>
        <dbReference type="ARBA" id="ARBA00022840"/>
    </source>
</evidence>
<evidence type="ECO:0000256" key="10">
    <source>
        <dbReference type="SAM" id="Phobius"/>
    </source>
</evidence>
<dbReference type="GO" id="GO:0140359">
    <property type="term" value="F:ABC-type transporter activity"/>
    <property type="evidence" value="ECO:0007669"/>
    <property type="project" value="InterPro"/>
</dbReference>
<feature type="transmembrane region" description="Helical" evidence="10">
    <location>
        <begin position="34"/>
        <end position="53"/>
    </location>
</feature>
<gene>
    <name evidence="13" type="ORF">FAZ95_22435</name>
</gene>
<evidence type="ECO:0000256" key="3">
    <source>
        <dbReference type="ARBA" id="ARBA00022475"/>
    </source>
</evidence>
<keyword evidence="5 10" id="KW-0812">Transmembrane</keyword>
<keyword evidence="9 10" id="KW-0472">Membrane</keyword>
<dbReference type="GO" id="GO:0005524">
    <property type="term" value="F:ATP binding"/>
    <property type="evidence" value="ECO:0007669"/>
    <property type="project" value="UniProtKB-KW"/>
</dbReference>